<gene>
    <name evidence="2" type="ORF">HMPREF1065_01382</name>
</gene>
<dbReference type="EMBL" id="AGXI01000007">
    <property type="protein sequence ID" value="EIY39629.1"/>
    <property type="molecule type" value="Genomic_DNA"/>
</dbReference>
<name>I9G087_9BACT</name>
<comment type="caution">
    <text evidence="2">The sequence shown here is derived from an EMBL/GenBank/DDBJ whole genome shotgun (WGS) entry which is preliminary data.</text>
</comment>
<dbReference type="InterPro" id="IPR008878">
    <property type="entry name" value="Transposase_IS66_Orf2"/>
</dbReference>
<feature type="region of interest" description="Disordered" evidence="1">
    <location>
        <begin position="76"/>
        <end position="101"/>
    </location>
</feature>
<protein>
    <recommendedName>
        <fullName evidence="4">Transposase</fullName>
    </recommendedName>
</protein>
<dbReference type="HOGENOM" id="CLU_1114090_0_0_10"/>
<reference evidence="2 3" key="1">
    <citation type="submission" date="2012-02" db="EMBL/GenBank/DDBJ databases">
        <title>The Genome Sequence of Bacteroides dorei CL03T12C01.</title>
        <authorList>
            <consortium name="The Broad Institute Genome Sequencing Platform"/>
            <person name="Earl A."/>
            <person name="Ward D."/>
            <person name="Feldgarden M."/>
            <person name="Gevers D."/>
            <person name="Zitomersky N.L."/>
            <person name="Coyne M.J."/>
            <person name="Comstock L.E."/>
            <person name="Young S.K."/>
            <person name="Zeng Q."/>
            <person name="Gargeya S."/>
            <person name="Fitzgerald M."/>
            <person name="Haas B."/>
            <person name="Abouelleil A."/>
            <person name="Alvarado L."/>
            <person name="Arachchi H.M."/>
            <person name="Berlin A."/>
            <person name="Chapman S.B."/>
            <person name="Gearin G."/>
            <person name="Goldberg J."/>
            <person name="Griggs A."/>
            <person name="Gujja S."/>
            <person name="Hansen M."/>
            <person name="Heiman D."/>
            <person name="Howarth C."/>
            <person name="Larimer J."/>
            <person name="Lui A."/>
            <person name="MacDonald P.J.P."/>
            <person name="McCowen C."/>
            <person name="Montmayeur A."/>
            <person name="Murphy C."/>
            <person name="Neiman D."/>
            <person name="Pearson M."/>
            <person name="Priest M."/>
            <person name="Roberts A."/>
            <person name="Saif S."/>
            <person name="Shea T."/>
            <person name="Sisk P."/>
            <person name="Stolte C."/>
            <person name="Sykes S."/>
            <person name="Wortman J."/>
            <person name="Nusbaum C."/>
            <person name="Birren B."/>
        </authorList>
    </citation>
    <scope>NUCLEOTIDE SEQUENCE [LARGE SCALE GENOMIC DNA]</scope>
    <source>
        <strain evidence="2 3">CL03T12C01</strain>
    </source>
</reference>
<sequence length="249" mass="28067">MLSSEDLERFYFQYQTEAVPLGMSVQTFCLRNNVPYNIFSEMVQGYPQKNSGSSGGWCSLGSTIGIRAVFPFRGTPGKEGQSFSPCSTQTPEAGQSPGGASRAYIRGADLEQWPAYPPERSGLSGSVPSDPKAGGPMLSVTGMNRFYYLRGFTDMRCKHSRVLSVIREQLHREPSDGDIYIVMSKDRRIVRLFAYDNRSYSLFEKKFVAGYQFMRIIKDDEGNEVAYRIDWKDVVLLLESPVIKSLKIR</sequence>
<accession>I9G087</accession>
<evidence type="ECO:0000313" key="3">
    <source>
        <dbReference type="Proteomes" id="UP000004019"/>
    </source>
</evidence>
<proteinExistence type="predicted"/>
<evidence type="ECO:0000256" key="1">
    <source>
        <dbReference type="SAM" id="MobiDB-lite"/>
    </source>
</evidence>
<feature type="compositionally biased region" description="Polar residues" evidence="1">
    <location>
        <begin position="81"/>
        <end position="93"/>
    </location>
</feature>
<dbReference type="Pfam" id="PF05717">
    <property type="entry name" value="TnpB_IS66"/>
    <property type="match status" value="1"/>
</dbReference>
<organism evidence="2 3">
    <name type="scientific">Phocaeicola dorei CL03T12C01</name>
    <dbReference type="NCBI Taxonomy" id="997877"/>
    <lineage>
        <taxon>Bacteria</taxon>
        <taxon>Pseudomonadati</taxon>
        <taxon>Bacteroidota</taxon>
        <taxon>Bacteroidia</taxon>
        <taxon>Bacteroidales</taxon>
        <taxon>Bacteroidaceae</taxon>
        <taxon>Phocaeicola</taxon>
    </lineage>
</organism>
<evidence type="ECO:0000313" key="2">
    <source>
        <dbReference type="EMBL" id="EIY39629.1"/>
    </source>
</evidence>
<dbReference type="Proteomes" id="UP000004019">
    <property type="component" value="Unassembled WGS sequence"/>
</dbReference>
<dbReference type="PATRIC" id="fig|997877.3.peg.1446"/>
<evidence type="ECO:0008006" key="4">
    <source>
        <dbReference type="Google" id="ProtNLM"/>
    </source>
</evidence>
<dbReference type="AlphaFoldDB" id="I9G087"/>